<dbReference type="Proteomes" id="UP000271573">
    <property type="component" value="Chromosome"/>
</dbReference>
<proteinExistence type="predicted"/>
<accession>A0A3G9IV14</accession>
<dbReference type="RefSeq" id="WP_125568709.1">
    <property type="nucleotide sequence ID" value="NZ_AP019307.1"/>
</dbReference>
<protein>
    <recommendedName>
        <fullName evidence="3">Tail sheath protein subtilisin-like domain-containing protein</fullName>
    </recommendedName>
</protein>
<evidence type="ECO:0000313" key="1">
    <source>
        <dbReference type="EMBL" id="BBH17501.1"/>
    </source>
</evidence>
<dbReference type="EMBL" id="AP019307">
    <property type="protein sequence ID" value="BBH17501.1"/>
    <property type="molecule type" value="Genomic_DNA"/>
</dbReference>
<dbReference type="InterPro" id="IPR052042">
    <property type="entry name" value="Tail_sheath_structural"/>
</dbReference>
<dbReference type="PANTHER" id="PTHR35861">
    <property type="match status" value="1"/>
</dbReference>
<sequence length="370" mass="37141">MTRPQVLVNVAAALQERGAPTDTGVAFMVYAGATGSTTPVDCYSKTDALASLAPDAIATYVGDALTQGAPKVTLLRAAAVDASAVTQAEWATALAMLTIDLGPGQVLIPGITTTAAHDALLAHGAATGRCVLLDAAEDAAAADIATLAVSLAAAAGSTNAGLIAGWSVFPTTSGATRVVPGSVIAAGLCGRGDAAAGHANNAPAADQGRGAGYVHGASTLSVLYSDSDHDTLNDAGVCVFRVYLGQPQLYGWVSLSTDPNYRQLNWGRMAMQLRAGIAAAASTFLFRQIDAQGFLYSELAGMLRGYLAPLWAAGALFGTSAADAFGVDVAGVNTPSTVAAGELHAAVDASLSPHTEKVVIDVVTNIAQGA</sequence>
<evidence type="ECO:0008006" key="3">
    <source>
        <dbReference type="Google" id="ProtNLM"/>
    </source>
</evidence>
<name>A0A3G9IV14_9ACTN</name>
<organism evidence="1 2">
    <name type="scientific">Nocardioides baekrokdamisoli</name>
    <dbReference type="NCBI Taxonomy" id="1804624"/>
    <lineage>
        <taxon>Bacteria</taxon>
        <taxon>Bacillati</taxon>
        <taxon>Actinomycetota</taxon>
        <taxon>Actinomycetes</taxon>
        <taxon>Propionibacteriales</taxon>
        <taxon>Nocardioidaceae</taxon>
        <taxon>Nocardioides</taxon>
    </lineage>
</organism>
<reference evidence="1 2" key="1">
    <citation type="submission" date="2018-11" db="EMBL/GenBank/DDBJ databases">
        <title>Complete genome sequence of Nocardioides baekrokdamisoli strain KCTC 39748.</title>
        <authorList>
            <person name="Kang S.W."/>
            <person name="Lee K.C."/>
            <person name="Kim K.K."/>
            <person name="Kim J.S."/>
            <person name="Kim D.S."/>
            <person name="Ko S.H."/>
            <person name="Yang S.H."/>
            <person name="Shin Y.K."/>
            <person name="Lee J.S."/>
        </authorList>
    </citation>
    <scope>NUCLEOTIDE SEQUENCE [LARGE SCALE GENOMIC DNA]</scope>
    <source>
        <strain evidence="1 2">KCTC 39748</strain>
    </source>
</reference>
<evidence type="ECO:0000313" key="2">
    <source>
        <dbReference type="Proteomes" id="UP000271573"/>
    </source>
</evidence>
<dbReference type="AlphaFoldDB" id="A0A3G9IV14"/>
<dbReference type="KEGG" id="nbe:Back2_17880"/>
<dbReference type="PANTHER" id="PTHR35861:SF1">
    <property type="entry name" value="PHAGE TAIL SHEATH PROTEIN"/>
    <property type="match status" value="1"/>
</dbReference>
<dbReference type="OrthoDB" id="9767864at2"/>
<gene>
    <name evidence="1" type="ORF">Back2_17880</name>
</gene>
<keyword evidence="2" id="KW-1185">Reference proteome</keyword>